<name>A0ABY6LHS1_9ARAC</name>
<comment type="similarity">
    <text evidence="2">Belongs to the bile acid:sodium symporter (BASS) (TC 2.A.28) family.</text>
</comment>
<feature type="transmembrane region" description="Helical" evidence="7">
    <location>
        <begin position="171"/>
        <end position="192"/>
    </location>
</feature>
<evidence type="ECO:0000256" key="5">
    <source>
        <dbReference type="ARBA" id="ARBA00022989"/>
    </source>
</evidence>
<protein>
    <recommendedName>
        <fullName evidence="10">Ileal sodium/bile acid cotransporter</fullName>
    </recommendedName>
</protein>
<organism evidence="8 9">
    <name type="scientific">Cordylochernes scorpioides</name>
    <dbReference type="NCBI Taxonomy" id="51811"/>
    <lineage>
        <taxon>Eukaryota</taxon>
        <taxon>Metazoa</taxon>
        <taxon>Ecdysozoa</taxon>
        <taxon>Arthropoda</taxon>
        <taxon>Chelicerata</taxon>
        <taxon>Arachnida</taxon>
        <taxon>Pseudoscorpiones</taxon>
        <taxon>Cheliferoidea</taxon>
        <taxon>Chernetidae</taxon>
        <taxon>Cordylochernes</taxon>
    </lineage>
</organism>
<evidence type="ECO:0000256" key="3">
    <source>
        <dbReference type="ARBA" id="ARBA00022692"/>
    </source>
</evidence>
<evidence type="ECO:0000256" key="4">
    <source>
        <dbReference type="ARBA" id="ARBA00022847"/>
    </source>
</evidence>
<reference evidence="8 9" key="1">
    <citation type="submission" date="2022-01" db="EMBL/GenBank/DDBJ databases">
        <title>A chromosomal length assembly of Cordylochernes scorpioides.</title>
        <authorList>
            <person name="Zeh D."/>
            <person name="Zeh J."/>
        </authorList>
    </citation>
    <scope>NUCLEOTIDE SEQUENCE [LARGE SCALE GENOMIC DNA]</scope>
    <source>
        <strain evidence="8">IN4F17</strain>
        <tissue evidence="8">Whole Body</tissue>
    </source>
</reference>
<accession>A0ABY6LHS1</accession>
<feature type="transmembrane region" description="Helical" evidence="7">
    <location>
        <begin position="78"/>
        <end position="96"/>
    </location>
</feature>
<gene>
    <name evidence="8" type="ORF">LAZ67_18000776</name>
</gene>
<evidence type="ECO:0000313" key="8">
    <source>
        <dbReference type="EMBL" id="UYV79816.1"/>
    </source>
</evidence>
<keyword evidence="6 7" id="KW-0472">Membrane</keyword>
<feature type="transmembrane region" description="Helical" evidence="7">
    <location>
        <begin position="108"/>
        <end position="127"/>
    </location>
</feature>
<evidence type="ECO:0000256" key="7">
    <source>
        <dbReference type="SAM" id="Phobius"/>
    </source>
</evidence>
<dbReference type="PANTHER" id="PTHR10361">
    <property type="entry name" value="SODIUM-BILE ACID COTRANSPORTER"/>
    <property type="match status" value="1"/>
</dbReference>
<keyword evidence="4" id="KW-0769">Symport</keyword>
<dbReference type="InterPro" id="IPR004710">
    <property type="entry name" value="Bilac:Na_transpt"/>
</dbReference>
<keyword evidence="5 7" id="KW-1133">Transmembrane helix</keyword>
<dbReference type="Proteomes" id="UP001235939">
    <property type="component" value="Chromosome 18"/>
</dbReference>
<evidence type="ECO:0000256" key="1">
    <source>
        <dbReference type="ARBA" id="ARBA00004141"/>
    </source>
</evidence>
<dbReference type="PANTHER" id="PTHR10361:SF28">
    <property type="entry name" value="P3 PROTEIN-RELATED"/>
    <property type="match status" value="1"/>
</dbReference>
<sequence>MVCQVWGHVRRPVGVAIGLVCQFIMIPLFGFSLAALSSLEPRYAVGMLIISCCPGGTVSNIFTFYVDGDVSLSITMTTFSVFVALGAMPANLAIYGSGLNLSVPYFKILASLATVTAPALVGMAVRWKWPKLAGYITKVGGVISFMIISIFIGMEVVVFSDTFLEVPAKVYVILAVMPIAGCGLGYLAAWLARQSVQVCKTVAIESGVQNSAIALSVIFMSYSFKVYTFSFYFYNSDNNTKQ</sequence>
<evidence type="ECO:0000313" key="9">
    <source>
        <dbReference type="Proteomes" id="UP001235939"/>
    </source>
</evidence>
<evidence type="ECO:0000256" key="2">
    <source>
        <dbReference type="ARBA" id="ARBA00006528"/>
    </source>
</evidence>
<evidence type="ECO:0008006" key="10">
    <source>
        <dbReference type="Google" id="ProtNLM"/>
    </source>
</evidence>
<dbReference type="Gene3D" id="1.20.1530.20">
    <property type="match status" value="1"/>
</dbReference>
<dbReference type="EMBL" id="CP092880">
    <property type="protein sequence ID" value="UYV79816.1"/>
    <property type="molecule type" value="Genomic_DNA"/>
</dbReference>
<keyword evidence="9" id="KW-1185">Reference proteome</keyword>
<dbReference type="InterPro" id="IPR002657">
    <property type="entry name" value="BilAc:Na_symport/Acr3"/>
</dbReference>
<comment type="subcellular location">
    <subcellularLocation>
        <location evidence="1">Membrane</location>
        <topology evidence="1">Multi-pass membrane protein</topology>
    </subcellularLocation>
</comment>
<keyword evidence="3 7" id="KW-0812">Transmembrane</keyword>
<proteinExistence type="inferred from homology"/>
<feature type="transmembrane region" description="Helical" evidence="7">
    <location>
        <begin position="43"/>
        <end position="66"/>
    </location>
</feature>
<evidence type="ECO:0000256" key="6">
    <source>
        <dbReference type="ARBA" id="ARBA00023136"/>
    </source>
</evidence>
<dbReference type="InterPro" id="IPR038770">
    <property type="entry name" value="Na+/solute_symporter_sf"/>
</dbReference>
<dbReference type="Pfam" id="PF01758">
    <property type="entry name" value="SBF"/>
    <property type="match status" value="1"/>
</dbReference>
<keyword evidence="4" id="KW-0813">Transport</keyword>
<feature type="transmembrane region" description="Helical" evidence="7">
    <location>
        <begin position="139"/>
        <end position="159"/>
    </location>
</feature>
<feature type="transmembrane region" description="Helical" evidence="7">
    <location>
        <begin position="12"/>
        <end position="37"/>
    </location>
</feature>
<feature type="transmembrane region" description="Helical" evidence="7">
    <location>
        <begin position="213"/>
        <end position="234"/>
    </location>
</feature>